<evidence type="ECO:0000313" key="1">
    <source>
        <dbReference type="EMBL" id="KAF7259941.1"/>
    </source>
</evidence>
<reference evidence="1" key="1">
    <citation type="submission" date="2019-07" db="EMBL/GenBank/DDBJ databases">
        <title>Annotation for the trematode Paragonimus miyazaki's.</title>
        <authorList>
            <person name="Choi Y.-J."/>
        </authorList>
    </citation>
    <scope>NUCLEOTIDE SEQUENCE</scope>
    <source>
        <strain evidence="1">Japan</strain>
    </source>
</reference>
<name>A0A8S9Z453_9TREM</name>
<dbReference type="AlphaFoldDB" id="A0A8S9Z453"/>
<evidence type="ECO:0000313" key="2">
    <source>
        <dbReference type="Proteomes" id="UP000822476"/>
    </source>
</evidence>
<comment type="caution">
    <text evidence="1">The sequence shown here is derived from an EMBL/GenBank/DDBJ whole genome shotgun (WGS) entry which is preliminary data.</text>
</comment>
<protein>
    <submittedName>
        <fullName evidence="1">Uncharacterized protein</fullName>
    </submittedName>
</protein>
<organism evidence="1 2">
    <name type="scientific">Paragonimus skrjabini miyazakii</name>
    <dbReference type="NCBI Taxonomy" id="59628"/>
    <lineage>
        <taxon>Eukaryota</taxon>
        <taxon>Metazoa</taxon>
        <taxon>Spiralia</taxon>
        <taxon>Lophotrochozoa</taxon>
        <taxon>Platyhelminthes</taxon>
        <taxon>Trematoda</taxon>
        <taxon>Digenea</taxon>
        <taxon>Plagiorchiida</taxon>
        <taxon>Troglotremata</taxon>
        <taxon>Troglotrematidae</taxon>
        <taxon>Paragonimus</taxon>
    </lineage>
</organism>
<proteinExistence type="predicted"/>
<dbReference type="Gene3D" id="3.40.50.620">
    <property type="entry name" value="HUPs"/>
    <property type="match status" value="1"/>
</dbReference>
<dbReference type="OrthoDB" id="843225at2759"/>
<keyword evidence="2" id="KW-1185">Reference proteome</keyword>
<dbReference type="Proteomes" id="UP000822476">
    <property type="component" value="Unassembled WGS sequence"/>
</dbReference>
<sequence length="154" mass="17537">MVHNSEVEQVTVTTRRIIVPVNDRQECLDMINWYNDNMKREHDLLLFVYVVNPTQKLSALHLPVLIGTMIRIPKTHVVAGKAVCRDAMQLAAKHNVKAHSYLYVDTKPQAALTRAVNELEGDIFLLGPQRFSSVYRITPVNQTTKTSRQTTVLQ</sequence>
<gene>
    <name evidence="1" type="ORF">EG68_02934</name>
</gene>
<dbReference type="SUPFAM" id="SSF52402">
    <property type="entry name" value="Adenine nucleotide alpha hydrolases-like"/>
    <property type="match status" value="1"/>
</dbReference>
<accession>A0A8S9Z453</accession>
<dbReference type="InterPro" id="IPR014729">
    <property type="entry name" value="Rossmann-like_a/b/a_fold"/>
</dbReference>
<dbReference type="EMBL" id="JTDE01000965">
    <property type="protein sequence ID" value="KAF7259941.1"/>
    <property type="molecule type" value="Genomic_DNA"/>
</dbReference>